<name>A0AAV5F3I5_ELECO</name>
<gene>
    <name evidence="2" type="primary">gb17000</name>
    <name evidence="2" type="ORF">PR202_gb17000</name>
</gene>
<reference evidence="2" key="1">
    <citation type="journal article" date="2018" name="DNA Res.">
        <title>Multiple hybrid de novo genome assembly of finger millet, an orphan allotetraploid crop.</title>
        <authorList>
            <person name="Hatakeyama M."/>
            <person name="Aluri S."/>
            <person name="Balachadran M.T."/>
            <person name="Sivarajan S.R."/>
            <person name="Patrignani A."/>
            <person name="Gruter S."/>
            <person name="Poveda L."/>
            <person name="Shimizu-Inatsugi R."/>
            <person name="Baeten J."/>
            <person name="Francoijs K.J."/>
            <person name="Nataraja K.N."/>
            <person name="Reddy Y.A.N."/>
            <person name="Phadnis S."/>
            <person name="Ravikumar R.L."/>
            <person name="Schlapbach R."/>
            <person name="Sreeman S.M."/>
            <person name="Shimizu K.K."/>
        </authorList>
    </citation>
    <scope>NUCLEOTIDE SEQUENCE</scope>
</reference>
<comment type="caution">
    <text evidence="2">The sequence shown here is derived from an EMBL/GenBank/DDBJ whole genome shotgun (WGS) entry which is preliminary data.</text>
</comment>
<evidence type="ECO:0000313" key="3">
    <source>
        <dbReference type="Proteomes" id="UP001054889"/>
    </source>
</evidence>
<feature type="region of interest" description="Disordered" evidence="1">
    <location>
        <begin position="1"/>
        <end position="87"/>
    </location>
</feature>
<sequence>MTSSSPSLRAAADWPGRTRHHCRDVKDQQPSPPGDHLEQSTVSAAVPPRSVANGVCQGARPSQVAQERGAQSFTEDQGHRGPVRSVE</sequence>
<feature type="compositionally biased region" description="Polar residues" evidence="1">
    <location>
        <begin position="63"/>
        <end position="75"/>
    </location>
</feature>
<keyword evidence="3" id="KW-1185">Reference proteome</keyword>
<dbReference type="EMBL" id="BQKI01000081">
    <property type="protein sequence ID" value="GJN28831.1"/>
    <property type="molecule type" value="Genomic_DNA"/>
</dbReference>
<evidence type="ECO:0000256" key="1">
    <source>
        <dbReference type="SAM" id="MobiDB-lite"/>
    </source>
</evidence>
<protein>
    <submittedName>
        <fullName evidence="2">Uncharacterized protein</fullName>
    </submittedName>
</protein>
<organism evidence="2 3">
    <name type="scientific">Eleusine coracana subsp. coracana</name>
    <dbReference type="NCBI Taxonomy" id="191504"/>
    <lineage>
        <taxon>Eukaryota</taxon>
        <taxon>Viridiplantae</taxon>
        <taxon>Streptophyta</taxon>
        <taxon>Embryophyta</taxon>
        <taxon>Tracheophyta</taxon>
        <taxon>Spermatophyta</taxon>
        <taxon>Magnoliopsida</taxon>
        <taxon>Liliopsida</taxon>
        <taxon>Poales</taxon>
        <taxon>Poaceae</taxon>
        <taxon>PACMAD clade</taxon>
        <taxon>Chloridoideae</taxon>
        <taxon>Cynodonteae</taxon>
        <taxon>Eleusininae</taxon>
        <taxon>Eleusine</taxon>
    </lineage>
</organism>
<evidence type="ECO:0000313" key="2">
    <source>
        <dbReference type="EMBL" id="GJN28831.1"/>
    </source>
</evidence>
<dbReference type="AlphaFoldDB" id="A0AAV5F3I5"/>
<proteinExistence type="predicted"/>
<accession>A0AAV5F3I5</accession>
<reference evidence="2" key="2">
    <citation type="submission" date="2021-12" db="EMBL/GenBank/DDBJ databases">
        <title>Resequencing data analysis of finger millet.</title>
        <authorList>
            <person name="Hatakeyama M."/>
            <person name="Aluri S."/>
            <person name="Balachadran M.T."/>
            <person name="Sivarajan S.R."/>
            <person name="Poveda L."/>
            <person name="Shimizu-Inatsugi R."/>
            <person name="Schlapbach R."/>
            <person name="Sreeman S.M."/>
            <person name="Shimizu K.K."/>
        </authorList>
    </citation>
    <scope>NUCLEOTIDE SEQUENCE</scope>
</reference>
<dbReference type="Proteomes" id="UP001054889">
    <property type="component" value="Unassembled WGS sequence"/>
</dbReference>